<dbReference type="SMART" id="SM00345">
    <property type="entry name" value="HTH_GNTR"/>
    <property type="match status" value="1"/>
</dbReference>
<dbReference type="GO" id="GO:0003677">
    <property type="term" value="F:DNA binding"/>
    <property type="evidence" value="ECO:0007669"/>
    <property type="project" value="UniProtKB-KW"/>
</dbReference>
<protein>
    <submittedName>
        <fullName evidence="5">GntR family transcriptional regulator</fullName>
    </submittedName>
</protein>
<dbReference type="Pfam" id="PF07729">
    <property type="entry name" value="FCD"/>
    <property type="match status" value="1"/>
</dbReference>
<keyword evidence="1" id="KW-0805">Transcription regulation</keyword>
<keyword evidence="3" id="KW-0804">Transcription</keyword>
<evidence type="ECO:0000313" key="6">
    <source>
        <dbReference type="Proteomes" id="UP000027466"/>
    </source>
</evidence>
<dbReference type="PROSITE" id="PS50949">
    <property type="entry name" value="HTH_GNTR"/>
    <property type="match status" value="1"/>
</dbReference>
<evidence type="ECO:0000259" key="4">
    <source>
        <dbReference type="PROSITE" id="PS50949"/>
    </source>
</evidence>
<proteinExistence type="predicted"/>
<name>A0A069PPG8_9BURK</name>
<dbReference type="STRING" id="60547.GCA_000751215_00651"/>
<dbReference type="PANTHER" id="PTHR43537">
    <property type="entry name" value="TRANSCRIPTIONAL REGULATOR, GNTR FAMILY"/>
    <property type="match status" value="1"/>
</dbReference>
<evidence type="ECO:0000256" key="2">
    <source>
        <dbReference type="ARBA" id="ARBA00023125"/>
    </source>
</evidence>
<dbReference type="GO" id="GO:0003700">
    <property type="term" value="F:DNA-binding transcription factor activity"/>
    <property type="evidence" value="ECO:0007669"/>
    <property type="project" value="InterPro"/>
</dbReference>
<evidence type="ECO:0000256" key="1">
    <source>
        <dbReference type="ARBA" id="ARBA00023015"/>
    </source>
</evidence>
<dbReference type="PANTHER" id="PTHR43537:SF45">
    <property type="entry name" value="GNTR FAMILY REGULATORY PROTEIN"/>
    <property type="match status" value="1"/>
</dbReference>
<dbReference type="Gene3D" id="1.10.10.10">
    <property type="entry name" value="Winged helix-like DNA-binding domain superfamily/Winged helix DNA-binding domain"/>
    <property type="match status" value="1"/>
</dbReference>
<dbReference type="InterPro" id="IPR008920">
    <property type="entry name" value="TF_FadR/GntR_C"/>
</dbReference>
<keyword evidence="6" id="KW-1185">Reference proteome</keyword>
<evidence type="ECO:0000256" key="3">
    <source>
        <dbReference type="ARBA" id="ARBA00023163"/>
    </source>
</evidence>
<dbReference type="SUPFAM" id="SSF48008">
    <property type="entry name" value="GntR ligand-binding domain-like"/>
    <property type="match status" value="1"/>
</dbReference>
<dbReference type="Gene3D" id="1.20.120.530">
    <property type="entry name" value="GntR ligand-binding domain-like"/>
    <property type="match status" value="1"/>
</dbReference>
<dbReference type="InterPro" id="IPR000524">
    <property type="entry name" value="Tscrpt_reg_HTH_GntR"/>
</dbReference>
<gene>
    <name evidence="5" type="ORF">BG61_08385</name>
</gene>
<dbReference type="InterPro" id="IPR036388">
    <property type="entry name" value="WH-like_DNA-bd_sf"/>
</dbReference>
<sequence length="242" mass="26698">MAGKVISADKAATEGKLLGESTYLAIRQAILSCSLRPESMLTEAALMEQYAVGKSTCRLALARLTHDGLVRSVPRHGYIVVPVTLKDVEEVFALRLILEPEAARLAAGKVDAKALMRIDRAARANTASKNHGNRIDFFLDANREFHLMIAMASGNERLVRSIAVLFDEMTRLVALGFSGEDDSPEIADDHRLLVEALTAGDGKAAARITRRHIEKFRDMTMERVLRSMKQDFEHAPLMAIGR</sequence>
<dbReference type="EMBL" id="JFHC01000015">
    <property type="protein sequence ID" value="KDR42583.1"/>
    <property type="molecule type" value="Genomic_DNA"/>
</dbReference>
<dbReference type="Proteomes" id="UP000027466">
    <property type="component" value="Unassembled WGS sequence"/>
</dbReference>
<dbReference type="InterPro" id="IPR011711">
    <property type="entry name" value="GntR_C"/>
</dbReference>
<feature type="domain" description="HTH gntR-type" evidence="4">
    <location>
        <begin position="16"/>
        <end position="83"/>
    </location>
</feature>
<accession>A0A069PPG8</accession>
<evidence type="ECO:0000313" key="5">
    <source>
        <dbReference type="EMBL" id="KDR42583.1"/>
    </source>
</evidence>
<dbReference type="Pfam" id="PF00392">
    <property type="entry name" value="GntR"/>
    <property type="match status" value="1"/>
</dbReference>
<organism evidence="5 6">
    <name type="scientific">Caballeronia glathei</name>
    <dbReference type="NCBI Taxonomy" id="60547"/>
    <lineage>
        <taxon>Bacteria</taxon>
        <taxon>Pseudomonadati</taxon>
        <taxon>Pseudomonadota</taxon>
        <taxon>Betaproteobacteria</taxon>
        <taxon>Burkholderiales</taxon>
        <taxon>Burkholderiaceae</taxon>
        <taxon>Caballeronia</taxon>
    </lineage>
</organism>
<dbReference type="SMART" id="SM00895">
    <property type="entry name" value="FCD"/>
    <property type="match status" value="1"/>
</dbReference>
<keyword evidence="2" id="KW-0238">DNA-binding</keyword>
<reference evidence="5 6" key="1">
    <citation type="submission" date="2014-03" db="EMBL/GenBank/DDBJ databases">
        <title>Draft Genome Sequences of Four Burkholderia Strains.</title>
        <authorList>
            <person name="Liu X.Y."/>
            <person name="Li C.X."/>
            <person name="Xu J.H."/>
        </authorList>
    </citation>
    <scope>NUCLEOTIDE SEQUENCE [LARGE SCALE GENOMIC DNA]</scope>
    <source>
        <strain evidence="5 6">DSM 50014</strain>
    </source>
</reference>
<dbReference type="SUPFAM" id="SSF46785">
    <property type="entry name" value="Winged helix' DNA-binding domain"/>
    <property type="match status" value="1"/>
</dbReference>
<dbReference type="AlphaFoldDB" id="A0A069PPG8"/>
<comment type="caution">
    <text evidence="5">The sequence shown here is derived from an EMBL/GenBank/DDBJ whole genome shotgun (WGS) entry which is preliminary data.</text>
</comment>
<dbReference type="InterPro" id="IPR036390">
    <property type="entry name" value="WH_DNA-bd_sf"/>
</dbReference>